<organism evidence="1 2">
    <name type="scientific">Genlisea aurea</name>
    <dbReference type="NCBI Taxonomy" id="192259"/>
    <lineage>
        <taxon>Eukaryota</taxon>
        <taxon>Viridiplantae</taxon>
        <taxon>Streptophyta</taxon>
        <taxon>Embryophyta</taxon>
        <taxon>Tracheophyta</taxon>
        <taxon>Spermatophyta</taxon>
        <taxon>Magnoliopsida</taxon>
        <taxon>eudicotyledons</taxon>
        <taxon>Gunneridae</taxon>
        <taxon>Pentapetalae</taxon>
        <taxon>asterids</taxon>
        <taxon>lamiids</taxon>
        <taxon>Lamiales</taxon>
        <taxon>Lentibulariaceae</taxon>
        <taxon>Genlisea</taxon>
    </lineage>
</organism>
<dbReference type="EMBL" id="AUSU01000669">
    <property type="protein sequence ID" value="EPS72844.1"/>
    <property type="molecule type" value="Genomic_DNA"/>
</dbReference>
<accession>S8CZF7</accession>
<evidence type="ECO:0000313" key="2">
    <source>
        <dbReference type="Proteomes" id="UP000015453"/>
    </source>
</evidence>
<comment type="caution">
    <text evidence="1">The sequence shown here is derived from an EMBL/GenBank/DDBJ whole genome shotgun (WGS) entry which is preliminary data.</text>
</comment>
<protein>
    <submittedName>
        <fullName evidence="1">Uncharacterized protein</fullName>
    </submittedName>
</protein>
<dbReference type="AlphaFoldDB" id="S8CZF7"/>
<feature type="non-terminal residue" evidence="1">
    <location>
        <position position="70"/>
    </location>
</feature>
<evidence type="ECO:0000313" key="1">
    <source>
        <dbReference type="EMBL" id="EPS72844.1"/>
    </source>
</evidence>
<sequence length="70" mass="7867">CHAKVGKHMKHIFSRKVHPENSLSGHQDHKIGKREIKNKDPFIEVPGVADIEPSADDIIIYPEGVFSNHS</sequence>
<dbReference type="Proteomes" id="UP000015453">
    <property type="component" value="Unassembled WGS sequence"/>
</dbReference>
<reference evidence="1 2" key="1">
    <citation type="journal article" date="2013" name="BMC Genomics">
        <title>The miniature genome of a carnivorous plant Genlisea aurea contains a low number of genes and short non-coding sequences.</title>
        <authorList>
            <person name="Leushkin E.V."/>
            <person name="Sutormin R.A."/>
            <person name="Nabieva E.R."/>
            <person name="Penin A.A."/>
            <person name="Kondrashov A.S."/>
            <person name="Logacheva M.D."/>
        </authorList>
    </citation>
    <scope>NUCLEOTIDE SEQUENCE [LARGE SCALE GENOMIC DNA]</scope>
</reference>
<name>S8CZF7_9LAMI</name>
<proteinExistence type="predicted"/>
<keyword evidence="2" id="KW-1185">Reference proteome</keyword>
<gene>
    <name evidence="1" type="ORF">M569_01915</name>
</gene>
<feature type="non-terminal residue" evidence="1">
    <location>
        <position position="1"/>
    </location>
</feature>